<dbReference type="InterPro" id="IPR010064">
    <property type="entry name" value="HK97-gp10_tail"/>
</dbReference>
<evidence type="ECO:0000313" key="2">
    <source>
        <dbReference type="Proteomes" id="UP000887127"/>
    </source>
</evidence>
<dbReference type="GeneID" id="96911570"/>
<dbReference type="EMBL" id="BKBI01000010">
    <property type="protein sequence ID" value="GEQ36055.1"/>
    <property type="molecule type" value="Genomic_DNA"/>
</dbReference>
<protein>
    <recommendedName>
        <fullName evidence="3">HK97 gp10 family phage protein</fullName>
    </recommendedName>
</protein>
<organism evidence="1 2">
    <name type="scientific">Marinilactibacillus psychrotolerans</name>
    <dbReference type="NCBI Taxonomy" id="191770"/>
    <lineage>
        <taxon>Bacteria</taxon>
        <taxon>Bacillati</taxon>
        <taxon>Bacillota</taxon>
        <taxon>Bacilli</taxon>
        <taxon>Lactobacillales</taxon>
        <taxon>Carnobacteriaceae</taxon>
        <taxon>Marinilactibacillus</taxon>
    </lineage>
</organism>
<dbReference type="RefSeq" id="WP_091761366.1">
    <property type="nucleotide sequence ID" value="NZ_BJVX01000010.1"/>
</dbReference>
<sequence length="134" mass="15180">MSFEIKGVEELLRKMESELGERKVSRVANKALNEAGEEFKEGLAQAVSSYKDTGATADEVVIGRASKRGGRRTVKVGWNGPKQRYRLVHLNEFGYTRWGKTYSPRGSGVIRKYIDVAGKQYVLDVRRRLEDLTK</sequence>
<gene>
    <name evidence="1" type="ORF">M132T_15630</name>
</gene>
<proteinExistence type="predicted"/>
<accession>A0AAV3WRD0</accession>
<name>A0AAV3WRD0_9LACT</name>
<dbReference type="Proteomes" id="UP000887127">
    <property type="component" value="Unassembled WGS sequence"/>
</dbReference>
<reference evidence="1" key="1">
    <citation type="submission" date="2019-08" db="EMBL/GenBank/DDBJ databases">
        <title>Marinilactibacillus psychrotolerans M13-2T whole genome sequencing project.</title>
        <authorList>
            <person name="Ishikawa M."/>
            <person name="Suzuki T."/>
            <person name="Matsutani M."/>
        </authorList>
    </citation>
    <scope>NUCLEOTIDE SEQUENCE</scope>
    <source>
        <strain evidence="1">M13-2T</strain>
    </source>
</reference>
<dbReference type="Pfam" id="PF04883">
    <property type="entry name" value="HK97-gp10_like"/>
    <property type="match status" value="1"/>
</dbReference>
<evidence type="ECO:0000313" key="1">
    <source>
        <dbReference type="EMBL" id="GEQ36055.1"/>
    </source>
</evidence>
<comment type="caution">
    <text evidence="1">The sequence shown here is derived from an EMBL/GenBank/DDBJ whole genome shotgun (WGS) entry which is preliminary data.</text>
</comment>
<evidence type="ECO:0008006" key="3">
    <source>
        <dbReference type="Google" id="ProtNLM"/>
    </source>
</evidence>
<dbReference type="AlphaFoldDB" id="A0AAV3WRD0"/>